<protein>
    <submittedName>
        <fullName evidence="2">Uncharacterized protein</fullName>
    </submittedName>
</protein>
<feature type="transmembrane region" description="Helical" evidence="1">
    <location>
        <begin position="7"/>
        <end position="30"/>
    </location>
</feature>
<gene>
    <name evidence="2" type="ORF">B0T19DRAFT_133194</name>
</gene>
<reference evidence="2" key="2">
    <citation type="submission" date="2023-06" db="EMBL/GenBank/DDBJ databases">
        <authorList>
            <consortium name="Lawrence Berkeley National Laboratory"/>
            <person name="Haridas S."/>
            <person name="Hensen N."/>
            <person name="Bonometti L."/>
            <person name="Westerberg I."/>
            <person name="Brannstrom I.O."/>
            <person name="Guillou S."/>
            <person name="Cros-Aarteil S."/>
            <person name="Calhoun S."/>
            <person name="Kuo A."/>
            <person name="Mondo S."/>
            <person name="Pangilinan J."/>
            <person name="Riley R."/>
            <person name="Labutti K."/>
            <person name="Andreopoulos B."/>
            <person name="Lipzen A."/>
            <person name="Chen C."/>
            <person name="Yanf M."/>
            <person name="Daum C."/>
            <person name="Ng V."/>
            <person name="Clum A."/>
            <person name="Steindorff A."/>
            <person name="Ohm R."/>
            <person name="Martin F."/>
            <person name="Silar P."/>
            <person name="Natvig D."/>
            <person name="Lalanne C."/>
            <person name="Gautier V."/>
            <person name="Ament-Velasquez S.L."/>
            <person name="Kruys A."/>
            <person name="Hutchinson M.I."/>
            <person name="Powell A.J."/>
            <person name="Barry K."/>
            <person name="Miller A.N."/>
            <person name="Grigoriev I.V."/>
            <person name="Debuchy R."/>
            <person name="Gladieux P."/>
            <person name="Thoren M.H."/>
            <person name="Johannesson H."/>
        </authorList>
    </citation>
    <scope>NUCLEOTIDE SEQUENCE</scope>
    <source>
        <strain evidence="2">SMH4131-1</strain>
    </source>
</reference>
<dbReference type="Proteomes" id="UP001286456">
    <property type="component" value="Unassembled WGS sequence"/>
</dbReference>
<accession>A0AAE0IYM3</accession>
<dbReference type="AlphaFoldDB" id="A0AAE0IYM3"/>
<evidence type="ECO:0000256" key="1">
    <source>
        <dbReference type="SAM" id="Phobius"/>
    </source>
</evidence>
<comment type="caution">
    <text evidence="2">The sequence shown here is derived from an EMBL/GenBank/DDBJ whole genome shotgun (WGS) entry which is preliminary data.</text>
</comment>
<organism evidence="2 3">
    <name type="scientific">Cercophora scortea</name>
    <dbReference type="NCBI Taxonomy" id="314031"/>
    <lineage>
        <taxon>Eukaryota</taxon>
        <taxon>Fungi</taxon>
        <taxon>Dikarya</taxon>
        <taxon>Ascomycota</taxon>
        <taxon>Pezizomycotina</taxon>
        <taxon>Sordariomycetes</taxon>
        <taxon>Sordariomycetidae</taxon>
        <taxon>Sordariales</taxon>
        <taxon>Lasiosphaeriaceae</taxon>
        <taxon>Cercophora</taxon>
    </lineage>
</organism>
<keyword evidence="3" id="KW-1185">Reference proteome</keyword>
<proteinExistence type="predicted"/>
<evidence type="ECO:0000313" key="2">
    <source>
        <dbReference type="EMBL" id="KAK3333667.1"/>
    </source>
</evidence>
<keyword evidence="1" id="KW-0812">Transmembrane</keyword>
<dbReference type="EMBL" id="JAUEPO010000002">
    <property type="protein sequence ID" value="KAK3333667.1"/>
    <property type="molecule type" value="Genomic_DNA"/>
</dbReference>
<feature type="transmembrane region" description="Helical" evidence="1">
    <location>
        <begin position="42"/>
        <end position="62"/>
    </location>
</feature>
<keyword evidence="1" id="KW-0472">Membrane</keyword>
<sequence>MDWRGGIVWLGLRLSFSLVCFFFFFLRLFLLGNLVCSLSLSLSLSFSFIFGLVWVSVWLCSCCRHRRVRGRKGGVLFAFGGRRGTACMLKQIESNANLNVNWSHAWLHLVVALCRDYLILLCGYGRRYWSCYTDTLPAQRLSCRLSTVRDTVASVGVVARQVRFIDHCVSGAVKSFRHRLSFSC</sequence>
<reference evidence="2" key="1">
    <citation type="journal article" date="2023" name="Mol. Phylogenet. Evol.">
        <title>Genome-scale phylogeny and comparative genomics of the fungal order Sordariales.</title>
        <authorList>
            <person name="Hensen N."/>
            <person name="Bonometti L."/>
            <person name="Westerberg I."/>
            <person name="Brannstrom I.O."/>
            <person name="Guillou S."/>
            <person name="Cros-Aarteil S."/>
            <person name="Calhoun S."/>
            <person name="Haridas S."/>
            <person name="Kuo A."/>
            <person name="Mondo S."/>
            <person name="Pangilinan J."/>
            <person name="Riley R."/>
            <person name="LaButti K."/>
            <person name="Andreopoulos B."/>
            <person name="Lipzen A."/>
            <person name="Chen C."/>
            <person name="Yan M."/>
            <person name="Daum C."/>
            <person name="Ng V."/>
            <person name="Clum A."/>
            <person name="Steindorff A."/>
            <person name="Ohm R.A."/>
            <person name="Martin F."/>
            <person name="Silar P."/>
            <person name="Natvig D.O."/>
            <person name="Lalanne C."/>
            <person name="Gautier V."/>
            <person name="Ament-Velasquez S.L."/>
            <person name="Kruys A."/>
            <person name="Hutchinson M.I."/>
            <person name="Powell A.J."/>
            <person name="Barry K."/>
            <person name="Miller A.N."/>
            <person name="Grigoriev I.V."/>
            <person name="Debuchy R."/>
            <person name="Gladieux P."/>
            <person name="Hiltunen Thoren M."/>
            <person name="Johannesson H."/>
        </authorList>
    </citation>
    <scope>NUCLEOTIDE SEQUENCE</scope>
    <source>
        <strain evidence="2">SMH4131-1</strain>
    </source>
</reference>
<name>A0AAE0IYM3_9PEZI</name>
<keyword evidence="1" id="KW-1133">Transmembrane helix</keyword>
<evidence type="ECO:0000313" key="3">
    <source>
        <dbReference type="Proteomes" id="UP001286456"/>
    </source>
</evidence>